<dbReference type="Proteomes" id="UP000031166">
    <property type="component" value="Unassembled WGS sequence"/>
</dbReference>
<comment type="caution">
    <text evidence="2">The sequence shown here is derived from an EMBL/GenBank/DDBJ whole genome shotgun (WGS) entry which is preliminary data.</text>
</comment>
<dbReference type="Gene3D" id="2.40.160.170">
    <property type="match status" value="1"/>
</dbReference>
<name>A0A0B4D863_9CAUL</name>
<keyword evidence="1" id="KW-0732">Signal</keyword>
<evidence type="ECO:0000313" key="2">
    <source>
        <dbReference type="EMBL" id="KIC60450.1"/>
    </source>
</evidence>
<dbReference type="AlphaFoldDB" id="A0A0B4D863"/>
<feature type="chain" id="PRO_5002100931" evidence="1">
    <location>
        <begin position="24"/>
        <end position="222"/>
    </location>
</feature>
<dbReference type="RefSeq" id="WP_039244237.1">
    <property type="nucleotide sequence ID" value="NZ_JWSY01000004.1"/>
</dbReference>
<gene>
    <name evidence="2" type="ORF">RM53_03060</name>
</gene>
<evidence type="ECO:0000313" key="3">
    <source>
        <dbReference type="Proteomes" id="UP000031166"/>
    </source>
</evidence>
<reference evidence="2 3" key="1">
    <citation type="submission" date="2014-12" db="EMBL/GenBank/DDBJ databases">
        <title>Genome sequencing of Brevundimonas nasdae TPW30.</title>
        <authorList>
            <person name="Tan P.W."/>
            <person name="Chan K.-G."/>
        </authorList>
    </citation>
    <scope>NUCLEOTIDE SEQUENCE [LARGE SCALE GENOMIC DNA]</scope>
    <source>
        <strain evidence="2 3">TPW30</strain>
    </source>
</reference>
<feature type="signal peptide" evidence="1">
    <location>
        <begin position="1"/>
        <end position="23"/>
    </location>
</feature>
<sequence length="222" mass="23407">MKTLLIAAVLATALPGTSALAQADGRFALGAQVGTPGAGLQAQFALSPVVVLRGGYDVLKWDRDQTYKGIDYDAKIDFKSPGAFVDLHPFRSGFLISGGAYFGDRKVDLDATPTGNVNVGGATFTPAQVGSLTGRIDLESTAPFVGLGYDNTFTLGGRLGFRLLAGAAFGDAPQVNLDARGGTLSNDPTFRSRLDQEEREIQAEADDYKVLPVLQAGLNFKF</sequence>
<proteinExistence type="predicted"/>
<organism evidence="2 3">
    <name type="scientific">Brevundimonas nasdae</name>
    <dbReference type="NCBI Taxonomy" id="172043"/>
    <lineage>
        <taxon>Bacteria</taxon>
        <taxon>Pseudomonadati</taxon>
        <taxon>Pseudomonadota</taxon>
        <taxon>Alphaproteobacteria</taxon>
        <taxon>Caulobacterales</taxon>
        <taxon>Caulobacteraceae</taxon>
        <taxon>Brevundimonas</taxon>
    </lineage>
</organism>
<accession>A0A0B4D863</accession>
<dbReference type="STRING" id="172043.RM53_03060"/>
<protein>
    <submittedName>
        <fullName evidence="2">Membrane protein</fullName>
    </submittedName>
</protein>
<dbReference type="EMBL" id="JWSY01000004">
    <property type="protein sequence ID" value="KIC60450.1"/>
    <property type="molecule type" value="Genomic_DNA"/>
</dbReference>
<evidence type="ECO:0000256" key="1">
    <source>
        <dbReference type="SAM" id="SignalP"/>
    </source>
</evidence>